<feature type="transmembrane region" description="Helical" evidence="1">
    <location>
        <begin position="21"/>
        <end position="43"/>
    </location>
</feature>
<keyword evidence="1" id="KW-0812">Transmembrane</keyword>
<dbReference type="HOGENOM" id="CLU_2264147_0_0_1"/>
<keyword evidence="1" id="KW-1133">Transmembrane helix</keyword>
<gene>
    <name evidence="2" type="ORF">JAAARDRAFT_485413</name>
</gene>
<dbReference type="Proteomes" id="UP000027265">
    <property type="component" value="Unassembled WGS sequence"/>
</dbReference>
<evidence type="ECO:0000313" key="3">
    <source>
        <dbReference type="Proteomes" id="UP000027265"/>
    </source>
</evidence>
<dbReference type="InParanoid" id="A0A067PPG6"/>
<organism evidence="2 3">
    <name type="scientific">Jaapia argillacea MUCL 33604</name>
    <dbReference type="NCBI Taxonomy" id="933084"/>
    <lineage>
        <taxon>Eukaryota</taxon>
        <taxon>Fungi</taxon>
        <taxon>Dikarya</taxon>
        <taxon>Basidiomycota</taxon>
        <taxon>Agaricomycotina</taxon>
        <taxon>Agaricomycetes</taxon>
        <taxon>Agaricomycetidae</taxon>
        <taxon>Jaapiales</taxon>
        <taxon>Jaapiaceae</taxon>
        <taxon>Jaapia</taxon>
    </lineage>
</organism>
<name>A0A067PPG6_9AGAM</name>
<accession>A0A067PPG6</accession>
<feature type="transmembrane region" description="Helical" evidence="1">
    <location>
        <begin position="63"/>
        <end position="81"/>
    </location>
</feature>
<evidence type="ECO:0000256" key="1">
    <source>
        <dbReference type="SAM" id="Phobius"/>
    </source>
</evidence>
<dbReference type="AlphaFoldDB" id="A0A067PPG6"/>
<keyword evidence="3" id="KW-1185">Reference proteome</keyword>
<reference evidence="3" key="1">
    <citation type="journal article" date="2014" name="Proc. Natl. Acad. Sci. U.S.A.">
        <title>Extensive sampling of basidiomycete genomes demonstrates inadequacy of the white-rot/brown-rot paradigm for wood decay fungi.</title>
        <authorList>
            <person name="Riley R."/>
            <person name="Salamov A.A."/>
            <person name="Brown D.W."/>
            <person name="Nagy L.G."/>
            <person name="Floudas D."/>
            <person name="Held B.W."/>
            <person name="Levasseur A."/>
            <person name="Lombard V."/>
            <person name="Morin E."/>
            <person name="Otillar R."/>
            <person name="Lindquist E.A."/>
            <person name="Sun H."/>
            <person name="LaButti K.M."/>
            <person name="Schmutz J."/>
            <person name="Jabbour D."/>
            <person name="Luo H."/>
            <person name="Baker S.E."/>
            <person name="Pisabarro A.G."/>
            <person name="Walton J.D."/>
            <person name="Blanchette R.A."/>
            <person name="Henrissat B."/>
            <person name="Martin F."/>
            <person name="Cullen D."/>
            <person name="Hibbett D.S."/>
            <person name="Grigoriev I.V."/>
        </authorList>
    </citation>
    <scope>NUCLEOTIDE SEQUENCE [LARGE SCALE GENOMIC DNA]</scope>
    <source>
        <strain evidence="3">MUCL 33604</strain>
    </source>
</reference>
<proteinExistence type="predicted"/>
<dbReference type="EMBL" id="KL197741">
    <property type="protein sequence ID" value="KDQ52216.1"/>
    <property type="molecule type" value="Genomic_DNA"/>
</dbReference>
<keyword evidence="1" id="KW-0472">Membrane</keyword>
<protein>
    <submittedName>
        <fullName evidence="2">Uncharacterized protein</fullName>
    </submittedName>
</protein>
<evidence type="ECO:0000313" key="2">
    <source>
        <dbReference type="EMBL" id="KDQ52216.1"/>
    </source>
</evidence>
<sequence length="103" mass="12013">MFALRTTPKPSHSRRRLGPDRFPVTILVNFMPMTRFLSSSFWLFFLPSSLHISTSPIPLHRTFFVFSFILGFISSPCQVYADKHLHCRKIPPSYRQIAKQIDT</sequence>